<comment type="caution">
    <text evidence="2">The sequence shown here is derived from an EMBL/GenBank/DDBJ whole genome shotgun (WGS) entry which is preliminary data.</text>
</comment>
<evidence type="ECO:0000313" key="2">
    <source>
        <dbReference type="EMBL" id="KAK0982087.1"/>
    </source>
</evidence>
<dbReference type="EMBL" id="JAUJLE010000108">
    <property type="protein sequence ID" value="KAK0982087.1"/>
    <property type="molecule type" value="Genomic_DNA"/>
</dbReference>
<reference evidence="2" key="1">
    <citation type="submission" date="2023-06" db="EMBL/GenBank/DDBJ databases">
        <title>Black Yeasts Isolated from many extreme environments.</title>
        <authorList>
            <person name="Coleine C."/>
            <person name="Stajich J.E."/>
            <person name="Selbmann L."/>
        </authorList>
    </citation>
    <scope>NUCLEOTIDE SEQUENCE</scope>
    <source>
        <strain evidence="2">CCFEE 5200</strain>
    </source>
</reference>
<organism evidence="2 3">
    <name type="scientific">Friedmanniomyces endolithicus</name>
    <dbReference type="NCBI Taxonomy" id="329885"/>
    <lineage>
        <taxon>Eukaryota</taxon>
        <taxon>Fungi</taxon>
        <taxon>Dikarya</taxon>
        <taxon>Ascomycota</taxon>
        <taxon>Pezizomycotina</taxon>
        <taxon>Dothideomycetes</taxon>
        <taxon>Dothideomycetidae</taxon>
        <taxon>Mycosphaerellales</taxon>
        <taxon>Teratosphaeriaceae</taxon>
        <taxon>Friedmanniomyces</taxon>
    </lineage>
</organism>
<accession>A0AAN6KGR1</accession>
<gene>
    <name evidence="2" type="ORF">LTR91_011671</name>
</gene>
<dbReference type="InterPro" id="IPR036047">
    <property type="entry name" value="F-box-like_dom_sf"/>
</dbReference>
<evidence type="ECO:0000256" key="1">
    <source>
        <dbReference type="SAM" id="MobiDB-lite"/>
    </source>
</evidence>
<dbReference type="CDD" id="cd09917">
    <property type="entry name" value="F-box_SF"/>
    <property type="match status" value="1"/>
</dbReference>
<evidence type="ECO:0000313" key="3">
    <source>
        <dbReference type="Proteomes" id="UP001175353"/>
    </source>
</evidence>
<dbReference type="AlphaFoldDB" id="A0AAN6KGR1"/>
<keyword evidence="3" id="KW-1185">Reference proteome</keyword>
<name>A0AAN6KGR1_9PEZI</name>
<sequence>MATRNRKRTADGGGDNEDGSRKQRSNAVLPAVPAVERRMTRQRKIEITNGPRQAVFMTAELLEDILMHLPLKELSVAQGACRRFREVVTTSAKLQQKLFLRPSALGLTEKWTMFVVENPDKEDGLELIRLHGDGTIPTTAILNPRNQSCLYDPATLMNPYLKTWREPGEEYDFCGPECYVFERAWYHDDHGSKFVLLDSAFWKNMYLTDQPCKIAGGYMYWSIGTTPPMAGSIKGNANTEAPLGFTIGSLLDAILGTELDRLWYFDGYKDVTLRKTTPGKLLTRLEKKTGLKVMVTFWQLDLHDLILAVGEEQQ</sequence>
<dbReference type="Proteomes" id="UP001175353">
    <property type="component" value="Unassembled WGS sequence"/>
</dbReference>
<protein>
    <recommendedName>
        <fullName evidence="4">F-box domain-containing protein</fullName>
    </recommendedName>
</protein>
<evidence type="ECO:0008006" key="4">
    <source>
        <dbReference type="Google" id="ProtNLM"/>
    </source>
</evidence>
<dbReference type="SUPFAM" id="SSF81383">
    <property type="entry name" value="F-box domain"/>
    <property type="match status" value="1"/>
</dbReference>
<feature type="region of interest" description="Disordered" evidence="1">
    <location>
        <begin position="1"/>
        <end position="27"/>
    </location>
</feature>
<proteinExistence type="predicted"/>